<evidence type="ECO:0000313" key="6">
    <source>
        <dbReference type="EMBL" id="OIJ15987.1"/>
    </source>
</evidence>
<sequence>MNGKKLGGSLVTLISKEALHKKSPQEITALLYEACINNLEDAKTAINEKDFVLANEKLQKSNDILERLGGGINYEAGIIADQLDTVYNYMADRLVQANYNKDVTAIEEVIKLVTELSSAWHEAMKKSKDSQPKTMKQKANAYEQMAIYDN</sequence>
<dbReference type="NCBIfam" id="TIGR00208">
    <property type="entry name" value="fliS"/>
    <property type="match status" value="1"/>
</dbReference>
<dbReference type="OrthoDB" id="9792010at2"/>
<dbReference type="InterPro" id="IPR036584">
    <property type="entry name" value="FliS_sf"/>
</dbReference>
<dbReference type="PANTHER" id="PTHR34773">
    <property type="entry name" value="FLAGELLAR SECRETION CHAPERONE FLIS"/>
    <property type="match status" value="1"/>
</dbReference>
<keyword evidence="4" id="KW-1005">Bacterial flagellum biogenesis</keyword>
<dbReference type="Proteomes" id="UP000180098">
    <property type="component" value="Unassembled WGS sequence"/>
</dbReference>
<name>A0A1S2LWE9_9BACI</name>
<organism evidence="6 7">
    <name type="scientific">Anaerobacillus arseniciselenatis</name>
    <dbReference type="NCBI Taxonomy" id="85682"/>
    <lineage>
        <taxon>Bacteria</taxon>
        <taxon>Bacillati</taxon>
        <taxon>Bacillota</taxon>
        <taxon>Bacilli</taxon>
        <taxon>Bacillales</taxon>
        <taxon>Bacillaceae</taxon>
        <taxon>Anaerobacillus</taxon>
    </lineage>
</organism>
<evidence type="ECO:0000256" key="1">
    <source>
        <dbReference type="ARBA" id="ARBA00004514"/>
    </source>
</evidence>
<keyword evidence="6" id="KW-0966">Cell projection</keyword>
<keyword evidence="6" id="KW-0969">Cilium</keyword>
<evidence type="ECO:0000256" key="5">
    <source>
        <dbReference type="ARBA" id="ARBA00023186"/>
    </source>
</evidence>
<dbReference type="SUPFAM" id="SSF101116">
    <property type="entry name" value="Flagellar export chaperone FliS"/>
    <property type="match status" value="1"/>
</dbReference>
<evidence type="ECO:0000256" key="4">
    <source>
        <dbReference type="ARBA" id="ARBA00022795"/>
    </source>
</evidence>
<accession>A0A1S2LWE9</accession>
<gene>
    <name evidence="6" type="ORF">BKP35_03100</name>
</gene>
<dbReference type="InterPro" id="IPR003713">
    <property type="entry name" value="FliS"/>
</dbReference>
<dbReference type="GO" id="GO:0071973">
    <property type="term" value="P:bacterial-type flagellum-dependent cell motility"/>
    <property type="evidence" value="ECO:0007669"/>
    <property type="project" value="TreeGrafter"/>
</dbReference>
<reference evidence="6 7" key="1">
    <citation type="submission" date="2016-10" db="EMBL/GenBank/DDBJ databases">
        <title>Draft genome sequences of four alkaliphilic bacteria belonging to the Anaerobacillus genus.</title>
        <authorList>
            <person name="Bassil N.M."/>
            <person name="Lloyd J.R."/>
        </authorList>
    </citation>
    <scope>NUCLEOTIDE SEQUENCE [LARGE SCALE GENOMIC DNA]</scope>
    <source>
        <strain evidence="6 7">DSM 15340</strain>
    </source>
</reference>
<keyword evidence="7" id="KW-1185">Reference proteome</keyword>
<keyword evidence="5" id="KW-0143">Chaperone</keyword>
<dbReference type="Pfam" id="PF02561">
    <property type="entry name" value="FliS"/>
    <property type="match status" value="1"/>
</dbReference>
<comment type="similarity">
    <text evidence="2">Belongs to the FliS family.</text>
</comment>
<dbReference type="PANTHER" id="PTHR34773:SF1">
    <property type="entry name" value="FLAGELLAR SECRETION CHAPERONE FLIS"/>
    <property type="match status" value="1"/>
</dbReference>
<dbReference type="CDD" id="cd16098">
    <property type="entry name" value="FliS"/>
    <property type="match status" value="1"/>
</dbReference>
<proteinExistence type="inferred from homology"/>
<keyword evidence="3" id="KW-0963">Cytoplasm</keyword>
<evidence type="ECO:0000256" key="2">
    <source>
        <dbReference type="ARBA" id="ARBA00008787"/>
    </source>
</evidence>
<dbReference type="GO" id="GO:0044780">
    <property type="term" value="P:bacterial-type flagellum assembly"/>
    <property type="evidence" value="ECO:0007669"/>
    <property type="project" value="InterPro"/>
</dbReference>
<protein>
    <submittedName>
        <fullName evidence="6">Flagellar export chaperone FliS</fullName>
    </submittedName>
</protein>
<dbReference type="Gene3D" id="1.20.120.340">
    <property type="entry name" value="Flagellar protein FliS"/>
    <property type="match status" value="1"/>
</dbReference>
<dbReference type="EMBL" id="MLQQ01000001">
    <property type="protein sequence ID" value="OIJ15987.1"/>
    <property type="molecule type" value="Genomic_DNA"/>
</dbReference>
<dbReference type="GO" id="GO:0005829">
    <property type="term" value="C:cytosol"/>
    <property type="evidence" value="ECO:0007669"/>
    <property type="project" value="UniProtKB-SubCell"/>
</dbReference>
<comment type="subcellular location">
    <subcellularLocation>
        <location evidence="1">Cytoplasm</location>
        <location evidence="1">Cytosol</location>
    </subcellularLocation>
</comment>
<evidence type="ECO:0000313" key="7">
    <source>
        <dbReference type="Proteomes" id="UP000180098"/>
    </source>
</evidence>
<evidence type="ECO:0000256" key="3">
    <source>
        <dbReference type="ARBA" id="ARBA00022490"/>
    </source>
</evidence>
<keyword evidence="6" id="KW-0282">Flagellum</keyword>
<comment type="caution">
    <text evidence="6">The sequence shown here is derived from an EMBL/GenBank/DDBJ whole genome shotgun (WGS) entry which is preliminary data.</text>
</comment>
<dbReference type="AlphaFoldDB" id="A0A1S2LWE9"/>